<dbReference type="InterPro" id="IPR005479">
    <property type="entry name" value="CPAse_ATP-bd"/>
</dbReference>
<evidence type="ECO:0000256" key="6">
    <source>
        <dbReference type="PROSITE-ProRule" id="PRU00409"/>
    </source>
</evidence>
<feature type="domain" description="Biotin carboxylation" evidence="8">
    <location>
        <begin position="1"/>
        <end position="155"/>
    </location>
</feature>
<name>A0A699W2V9_TANCI</name>
<dbReference type="GO" id="GO:0005524">
    <property type="term" value="F:ATP binding"/>
    <property type="evidence" value="ECO:0007669"/>
    <property type="project" value="UniProtKB-UniRule"/>
</dbReference>
<protein>
    <submittedName>
        <fullName evidence="9">Methylcrotonoyl-CoA carboxylase subunit alpha, mitochondrial</fullName>
    </submittedName>
</protein>
<feature type="non-terminal residue" evidence="9">
    <location>
        <position position="1"/>
    </location>
</feature>
<feature type="non-terminal residue" evidence="9">
    <location>
        <position position="155"/>
    </location>
</feature>
<keyword evidence="5" id="KW-0092">Biotin</keyword>
<proteinExistence type="predicted"/>
<comment type="cofactor">
    <cofactor evidence="1">
        <name>biotin</name>
        <dbReference type="ChEBI" id="CHEBI:57586"/>
    </cofactor>
</comment>
<dbReference type="Pfam" id="PF00289">
    <property type="entry name" value="Biotin_carb_N"/>
    <property type="match status" value="1"/>
</dbReference>
<organism evidence="9">
    <name type="scientific">Tanacetum cinerariifolium</name>
    <name type="common">Dalmatian daisy</name>
    <name type="synonym">Chrysanthemum cinerariifolium</name>
    <dbReference type="NCBI Taxonomy" id="118510"/>
    <lineage>
        <taxon>Eukaryota</taxon>
        <taxon>Viridiplantae</taxon>
        <taxon>Streptophyta</taxon>
        <taxon>Embryophyta</taxon>
        <taxon>Tracheophyta</taxon>
        <taxon>Spermatophyta</taxon>
        <taxon>Magnoliopsida</taxon>
        <taxon>eudicotyledons</taxon>
        <taxon>Gunneridae</taxon>
        <taxon>Pentapetalae</taxon>
        <taxon>asterids</taxon>
        <taxon>campanulids</taxon>
        <taxon>Asterales</taxon>
        <taxon>Asteraceae</taxon>
        <taxon>Asteroideae</taxon>
        <taxon>Anthemideae</taxon>
        <taxon>Anthemidinae</taxon>
        <taxon>Tanacetum</taxon>
    </lineage>
</organism>
<evidence type="ECO:0000259" key="7">
    <source>
        <dbReference type="PROSITE" id="PS50975"/>
    </source>
</evidence>
<dbReference type="PROSITE" id="PS50979">
    <property type="entry name" value="BC"/>
    <property type="match status" value="1"/>
</dbReference>
<dbReference type="PANTHER" id="PTHR18866">
    <property type="entry name" value="CARBOXYLASE:PYRUVATE/ACETYL-COA/PROPIONYL-COA CARBOXYLASE"/>
    <property type="match status" value="1"/>
</dbReference>
<dbReference type="AlphaFoldDB" id="A0A699W2V9"/>
<feature type="domain" description="ATP-grasp" evidence="7">
    <location>
        <begin position="55"/>
        <end position="151"/>
    </location>
</feature>
<evidence type="ECO:0000256" key="1">
    <source>
        <dbReference type="ARBA" id="ARBA00001953"/>
    </source>
</evidence>
<reference evidence="9" key="1">
    <citation type="journal article" date="2019" name="Sci. Rep.">
        <title>Draft genome of Tanacetum cinerariifolium, the natural source of mosquito coil.</title>
        <authorList>
            <person name="Yamashiro T."/>
            <person name="Shiraishi A."/>
            <person name="Satake H."/>
            <person name="Nakayama K."/>
        </authorList>
    </citation>
    <scope>NUCLEOTIDE SEQUENCE</scope>
</reference>
<keyword evidence="3 6" id="KW-0547">Nucleotide-binding</keyword>
<gene>
    <name evidence="9" type="ORF">Tci_912057</name>
</gene>
<dbReference type="EMBL" id="BKCJ011527704">
    <property type="protein sequence ID" value="GFD40088.1"/>
    <property type="molecule type" value="Genomic_DNA"/>
</dbReference>
<keyword evidence="2" id="KW-0436">Ligase</keyword>
<dbReference type="InterPro" id="IPR011761">
    <property type="entry name" value="ATP-grasp"/>
</dbReference>
<evidence type="ECO:0000259" key="8">
    <source>
        <dbReference type="PROSITE" id="PS50979"/>
    </source>
</evidence>
<comment type="caution">
    <text evidence="9">The sequence shown here is derived from an EMBL/GenBank/DDBJ whole genome shotgun (WGS) entry which is preliminary data.</text>
</comment>
<dbReference type="GO" id="GO:0046872">
    <property type="term" value="F:metal ion binding"/>
    <property type="evidence" value="ECO:0007669"/>
    <property type="project" value="InterPro"/>
</dbReference>
<dbReference type="FunFam" id="3.30.1490.20:FF:000003">
    <property type="entry name" value="acetyl-CoA carboxylase isoform X1"/>
    <property type="match status" value="1"/>
</dbReference>
<dbReference type="SUPFAM" id="SSF56059">
    <property type="entry name" value="Glutathione synthetase ATP-binding domain-like"/>
    <property type="match status" value="1"/>
</dbReference>
<evidence type="ECO:0000256" key="4">
    <source>
        <dbReference type="ARBA" id="ARBA00022840"/>
    </source>
</evidence>
<dbReference type="Gene3D" id="3.30.470.20">
    <property type="entry name" value="ATP-grasp fold, B domain"/>
    <property type="match status" value="1"/>
</dbReference>
<dbReference type="GO" id="GO:0016874">
    <property type="term" value="F:ligase activity"/>
    <property type="evidence" value="ECO:0007669"/>
    <property type="project" value="UniProtKB-KW"/>
</dbReference>
<dbReference type="PANTHER" id="PTHR18866:SF33">
    <property type="entry name" value="METHYLCROTONOYL-COA CARBOXYLASE SUBUNIT ALPHA, MITOCHONDRIAL-RELATED"/>
    <property type="match status" value="1"/>
</dbReference>
<evidence type="ECO:0000256" key="2">
    <source>
        <dbReference type="ARBA" id="ARBA00022598"/>
    </source>
</evidence>
<dbReference type="InterPro" id="IPR011764">
    <property type="entry name" value="Biotin_carboxylation_dom"/>
</dbReference>
<dbReference type="Pfam" id="PF02786">
    <property type="entry name" value="CPSase_L_D2"/>
    <property type="match status" value="1"/>
</dbReference>
<dbReference type="InterPro" id="IPR005481">
    <property type="entry name" value="BC-like_N"/>
</dbReference>
<accession>A0A699W2V9</accession>
<dbReference type="InterPro" id="IPR050856">
    <property type="entry name" value="Biotin_carboxylase_complex"/>
</dbReference>
<sequence>VIKVAKENGANAIHPGYGFLSENATLARRCREEGIIFVGPRPEVMEALGDKVAAKEVALSCGVPLIESSEQDLTDIDVALVEAHRIGYPVMLKAASGGGGRGMRVIRDDEQLAKGFFEARNEAQNAFGDDTVFLEKFVERPKHIEVQLVGDQHGH</sequence>
<evidence type="ECO:0000256" key="3">
    <source>
        <dbReference type="ARBA" id="ARBA00022741"/>
    </source>
</evidence>
<dbReference type="PROSITE" id="PS00866">
    <property type="entry name" value="CPSASE_1"/>
    <property type="match status" value="1"/>
</dbReference>
<evidence type="ECO:0000313" key="9">
    <source>
        <dbReference type="EMBL" id="GFD40088.1"/>
    </source>
</evidence>
<evidence type="ECO:0000256" key="5">
    <source>
        <dbReference type="ARBA" id="ARBA00023267"/>
    </source>
</evidence>
<dbReference type="PROSITE" id="PS50975">
    <property type="entry name" value="ATP_GRASP"/>
    <property type="match status" value="1"/>
</dbReference>
<keyword evidence="4 6" id="KW-0067">ATP-binding</keyword>